<organism evidence="1 2">
    <name type="scientific">Desulfosporosinus metallidurans</name>
    <dbReference type="NCBI Taxonomy" id="1888891"/>
    <lineage>
        <taxon>Bacteria</taxon>
        <taxon>Bacillati</taxon>
        <taxon>Bacillota</taxon>
        <taxon>Clostridia</taxon>
        <taxon>Eubacteriales</taxon>
        <taxon>Desulfitobacteriaceae</taxon>
        <taxon>Desulfosporosinus</taxon>
    </lineage>
</organism>
<name>A0A1Q8QIK8_9FIRM</name>
<dbReference type="Pfam" id="PF09388">
    <property type="entry name" value="SpoOE-like"/>
    <property type="match status" value="1"/>
</dbReference>
<dbReference type="InterPro" id="IPR036638">
    <property type="entry name" value="HLH_DNA-bd_sf"/>
</dbReference>
<dbReference type="RefSeq" id="WP_075366981.1">
    <property type="nucleotide sequence ID" value="NZ_MLBF01000062.1"/>
</dbReference>
<accession>A0A1Q8QIK8</accession>
<dbReference type="GO" id="GO:0043937">
    <property type="term" value="P:regulation of sporulation"/>
    <property type="evidence" value="ECO:0007669"/>
    <property type="project" value="InterPro"/>
</dbReference>
<dbReference type="InterPro" id="IPR037208">
    <property type="entry name" value="Spo0E-like_sf"/>
</dbReference>
<comment type="caution">
    <text evidence="1">The sequence shown here is derived from an EMBL/GenBank/DDBJ whole genome shotgun (WGS) entry which is preliminary data.</text>
</comment>
<dbReference type="OrthoDB" id="1799551at2"/>
<gene>
    <name evidence="1" type="ORF">DSOL_4682</name>
</gene>
<evidence type="ECO:0008006" key="3">
    <source>
        <dbReference type="Google" id="ProtNLM"/>
    </source>
</evidence>
<dbReference type="AlphaFoldDB" id="A0A1Q8QIK8"/>
<dbReference type="Gene3D" id="4.10.280.10">
    <property type="entry name" value="Helix-loop-helix DNA-binding domain"/>
    <property type="match status" value="1"/>
</dbReference>
<protein>
    <recommendedName>
        <fullName evidence="3">Spo0E like sporulation regulatory protein</fullName>
    </recommendedName>
</protein>
<evidence type="ECO:0000313" key="2">
    <source>
        <dbReference type="Proteomes" id="UP000186102"/>
    </source>
</evidence>
<dbReference type="SUPFAM" id="SSF140500">
    <property type="entry name" value="BAS1536-like"/>
    <property type="match status" value="1"/>
</dbReference>
<keyword evidence="2" id="KW-1185">Reference proteome</keyword>
<evidence type="ECO:0000313" key="1">
    <source>
        <dbReference type="EMBL" id="OLN27170.1"/>
    </source>
</evidence>
<sequence>MKLTIFEQIEELRLQMQKIASDKDLTDTRVVGVSEELDALINEFYSREGKKQ</sequence>
<proteinExistence type="predicted"/>
<dbReference type="Proteomes" id="UP000186102">
    <property type="component" value="Unassembled WGS sequence"/>
</dbReference>
<dbReference type="EMBL" id="MLBF01000062">
    <property type="protein sequence ID" value="OLN27170.1"/>
    <property type="molecule type" value="Genomic_DNA"/>
</dbReference>
<reference evidence="1 2" key="1">
    <citation type="submission" date="2016-09" db="EMBL/GenBank/DDBJ databases">
        <title>Complete genome of Desulfosporosinus sp. OL.</title>
        <authorList>
            <person name="Mardanov A."/>
            <person name="Beletsky A."/>
            <person name="Panova A."/>
            <person name="Karnachuk O."/>
            <person name="Ravin N."/>
        </authorList>
    </citation>
    <scope>NUCLEOTIDE SEQUENCE [LARGE SCALE GENOMIC DNA]</scope>
    <source>
        <strain evidence="1 2">OL</strain>
    </source>
</reference>
<dbReference type="GO" id="GO:0046983">
    <property type="term" value="F:protein dimerization activity"/>
    <property type="evidence" value="ECO:0007669"/>
    <property type="project" value="InterPro"/>
</dbReference>
<dbReference type="InterPro" id="IPR018540">
    <property type="entry name" value="Spo0E-like"/>
</dbReference>